<feature type="region of interest" description="Disordered" evidence="1">
    <location>
        <begin position="1010"/>
        <end position="1068"/>
    </location>
</feature>
<dbReference type="InterPro" id="IPR029480">
    <property type="entry name" value="Transpos_assoc"/>
</dbReference>
<dbReference type="OrthoDB" id="1933987at2759"/>
<feature type="compositionally biased region" description="Polar residues" evidence="1">
    <location>
        <begin position="1038"/>
        <end position="1051"/>
    </location>
</feature>
<feature type="domain" description="Transposase Tnp1/En/Spm-like" evidence="2">
    <location>
        <begin position="1355"/>
        <end position="1420"/>
    </location>
</feature>
<gene>
    <name evidence="6" type="primary">LOC109707784</name>
</gene>
<feature type="region of interest" description="Disordered" evidence="1">
    <location>
        <begin position="909"/>
        <end position="931"/>
    </location>
</feature>
<feature type="compositionally biased region" description="Basic and acidic residues" evidence="1">
    <location>
        <begin position="1052"/>
        <end position="1061"/>
    </location>
</feature>
<dbReference type="Pfam" id="PF02992">
    <property type="entry name" value="Transposase_21"/>
    <property type="match status" value="1"/>
</dbReference>
<dbReference type="Proteomes" id="UP000515123">
    <property type="component" value="Linkage group 3"/>
</dbReference>
<name>A0A6P5EMQ0_ANACO</name>
<dbReference type="InterPro" id="IPR004264">
    <property type="entry name" value="Transposase_23"/>
</dbReference>
<organism evidence="5 6">
    <name type="scientific">Ananas comosus</name>
    <name type="common">Pineapple</name>
    <name type="synonym">Ananas ananas</name>
    <dbReference type="NCBI Taxonomy" id="4615"/>
    <lineage>
        <taxon>Eukaryota</taxon>
        <taxon>Viridiplantae</taxon>
        <taxon>Streptophyta</taxon>
        <taxon>Embryophyta</taxon>
        <taxon>Tracheophyta</taxon>
        <taxon>Spermatophyta</taxon>
        <taxon>Magnoliopsida</taxon>
        <taxon>Liliopsida</taxon>
        <taxon>Poales</taxon>
        <taxon>Bromeliaceae</taxon>
        <taxon>Bromelioideae</taxon>
        <taxon>Ananas</taxon>
    </lineage>
</organism>
<protein>
    <submittedName>
        <fullName evidence="6">Uncharacterized protein LOC109707784</fullName>
    </submittedName>
</protein>
<dbReference type="InterPro" id="IPR004242">
    <property type="entry name" value="Transposase_21"/>
</dbReference>
<evidence type="ECO:0000313" key="6">
    <source>
        <dbReference type="RefSeq" id="XP_020084906.1"/>
    </source>
</evidence>
<proteinExistence type="predicted"/>
<evidence type="ECO:0000259" key="2">
    <source>
        <dbReference type="Pfam" id="PF03017"/>
    </source>
</evidence>
<dbReference type="InterPro" id="IPR004252">
    <property type="entry name" value="Probable_transposase_24"/>
</dbReference>
<evidence type="ECO:0000256" key="1">
    <source>
        <dbReference type="SAM" id="MobiDB-lite"/>
    </source>
</evidence>
<dbReference type="Pfam" id="PF03004">
    <property type="entry name" value="Transposase_24"/>
    <property type="match status" value="1"/>
</dbReference>
<dbReference type="Pfam" id="PF13960">
    <property type="entry name" value="DUF4218"/>
    <property type="match status" value="1"/>
</dbReference>
<reference evidence="5" key="1">
    <citation type="journal article" date="2015" name="Nat. Genet.">
        <title>The pineapple genome and the evolution of CAM photosynthesis.</title>
        <authorList>
            <person name="Ming R."/>
            <person name="VanBuren R."/>
            <person name="Wai C.M."/>
            <person name="Tang H."/>
            <person name="Schatz M.C."/>
            <person name="Bowers J.E."/>
            <person name="Lyons E."/>
            <person name="Wang M.L."/>
            <person name="Chen J."/>
            <person name="Biggers E."/>
            <person name="Zhang J."/>
            <person name="Huang L."/>
            <person name="Zhang L."/>
            <person name="Miao W."/>
            <person name="Zhang J."/>
            <person name="Ye Z."/>
            <person name="Miao C."/>
            <person name="Lin Z."/>
            <person name="Wang H."/>
            <person name="Zhou H."/>
            <person name="Yim W.C."/>
            <person name="Priest H.D."/>
            <person name="Zheng C."/>
            <person name="Woodhouse M."/>
            <person name="Edger P.P."/>
            <person name="Guyot R."/>
            <person name="Guo H.B."/>
            <person name="Guo H."/>
            <person name="Zheng G."/>
            <person name="Singh R."/>
            <person name="Sharma A."/>
            <person name="Min X."/>
            <person name="Zheng Y."/>
            <person name="Lee H."/>
            <person name="Gurtowski J."/>
            <person name="Sedlazeck F.J."/>
            <person name="Harkess A."/>
            <person name="McKain M.R."/>
            <person name="Liao Z."/>
            <person name="Fang J."/>
            <person name="Liu J."/>
            <person name="Zhang X."/>
            <person name="Zhang Q."/>
            <person name="Hu W."/>
            <person name="Qin Y."/>
            <person name="Wang K."/>
            <person name="Chen L.Y."/>
            <person name="Shirley N."/>
            <person name="Lin Y.R."/>
            <person name="Liu L.Y."/>
            <person name="Hernandez A.G."/>
            <person name="Wright C.L."/>
            <person name="Bulone V."/>
            <person name="Tuskan G.A."/>
            <person name="Heath K."/>
            <person name="Zee F."/>
            <person name="Moore P.H."/>
            <person name="Sunkar R."/>
            <person name="Leebens-Mack J.H."/>
            <person name="Mockler T."/>
            <person name="Bennetzen J.L."/>
            <person name="Freeling M."/>
            <person name="Sankoff D."/>
            <person name="Paterson A.H."/>
            <person name="Zhu X."/>
            <person name="Yang X."/>
            <person name="Smith J.A."/>
            <person name="Cushman J.C."/>
            <person name="Paull R.E."/>
            <person name="Yu Q."/>
        </authorList>
    </citation>
    <scope>NUCLEOTIDE SEQUENCE [LARGE SCALE GENOMIC DNA]</scope>
    <source>
        <strain evidence="5">cv. F153</strain>
    </source>
</reference>
<reference evidence="6" key="2">
    <citation type="submission" date="2025-08" db="UniProtKB">
        <authorList>
            <consortium name="RefSeq"/>
        </authorList>
    </citation>
    <scope>IDENTIFICATION</scope>
    <source>
        <tissue evidence="6">Leaf</tissue>
    </source>
</reference>
<keyword evidence="5" id="KW-1185">Reference proteome</keyword>
<evidence type="ECO:0000259" key="3">
    <source>
        <dbReference type="Pfam" id="PF13960"/>
    </source>
</evidence>
<accession>A0A6P5EMQ0</accession>
<feature type="region of interest" description="Disordered" evidence="1">
    <location>
        <begin position="1280"/>
        <end position="1335"/>
    </location>
</feature>
<feature type="domain" description="DUF4218" evidence="3">
    <location>
        <begin position="691"/>
        <end position="803"/>
    </location>
</feature>
<dbReference type="PANTHER" id="PTHR10775">
    <property type="entry name" value="OS08G0208400 PROTEIN"/>
    <property type="match status" value="1"/>
</dbReference>
<feature type="compositionally biased region" description="Basic and acidic residues" evidence="1">
    <location>
        <begin position="1297"/>
        <end position="1308"/>
    </location>
</feature>
<dbReference type="Pfam" id="PF03017">
    <property type="entry name" value="Transposase_23"/>
    <property type="match status" value="1"/>
</dbReference>
<dbReference type="GeneID" id="109707784"/>
<feature type="domain" description="Transposase-associated" evidence="4">
    <location>
        <begin position="6"/>
        <end position="78"/>
    </location>
</feature>
<dbReference type="Pfam" id="PF13963">
    <property type="entry name" value="Transpos_assoc"/>
    <property type="match status" value="1"/>
</dbReference>
<evidence type="ECO:0000313" key="5">
    <source>
        <dbReference type="Proteomes" id="UP000515123"/>
    </source>
</evidence>
<dbReference type="RefSeq" id="XP_020084906.1">
    <property type="nucleotide sequence ID" value="XM_020229317.1"/>
</dbReference>
<sequence length="1436" mass="166166">MEIMNKSWMSLSRGSIEYRQGVEHFINYAVSKTGRNGHILCPCRKCCNNYWKNEEVVKDHLLENGFIKGYTNWFLHGESVPCTSSTQEFNNDIDLDSQDDMLHMLHDTYPTTREGTNKDAEKFYKLVRDAQQELYPGCKTFTKLSFIVKLFHLKCINGWSDKSFSMLLKLLQEAFPSGHSLPGSFYETKKIIGDLGLNYEKIHACPNDCMLYWKEFADASSCSKCGASRWKPIEKNSDDNDDGATDTKMVLSKSQKVPAKILRYFPLKPRLQRLFMSSETASLMRWHHEGRTKDGIMRHPADSPAWKNFDHLHSHFSSEPRNVRLGLASDGFNPFRTMSIAHSTWPVVLVPYNLPPWLCMKQPFFILSLLIEGPTAPGNNIDVYLQPLIDELNQLWTDGIETYDASYNQTFQMRAALLWTISDFPAYANLSGWSTKGRWACPSCNKDTHSLYLKNGHKFCYMGHRRFLDSNHRFRQDKKSFDGTVEKRCAPVTLSGSDLLDQLKDVKSVNDGAFNYKSKNKKMHDDQVYNWKKKSIFFSLPYWETLLIRHNLDVMHIEKNLCDSVLYTLLNTEGKTKDGIKARLDLQELCLRSELHPQQRGTKTYLPTACFSLNAKEKDIFCKVLKNIKVPDGYAANIRRRVHRKERKVLGLKSHDSHILMQQLLPLALRRVLSKKVCGPLIELSNFFKALCSKLLRGNDLKKLESQIALTLCHLERLFPPGFFDVMVHLPIHLASEAKIAGPVQYRWMYPIERFLFTLKSYVRNRSRPEGSIAEGYLAEECLIFCSRYLKDVETKLNRPTRNNDDHTVTQEGSSFFTKIGRAIGHGEVLKMERFMLNQAHRYVLFNYDSIDPYREKHLHMLKTQNPRARQREIERIHNATFHEWFETHDLPMKKRVIHPKFTTNMISESSKQQGQQNHGLHSQETSKHSSKYHMQVNANHHVHSRYQRSNFQTAADQHPPLSRNENVDEADYGLLSHRMQYSTRSGTVRSRMKAGPLPNIVEHAVHDKPSTCHQDQDIMNQDQRQSIPRQREPPSGLTPTSSQQLYNQEENTSKEKDSALKRKRGPRRMDEIWALPEGKFIKITFNDKGQPVGDSAKKLIGYLGVLARKGMEAPLDYNDWRAVPTDNKDLLWNILMSKFDGIEDYKEWIIKSLGKKWKDYKCMLKRKFYEIYKTDEERIANCPETVIPEQWEKLVYFWSSPEGQQRSSTNKLNRSKLVTTHTAGTKSFARVNHDESANRGGKELSRAEIFVLTHTKKNKEPMNKASSDHIKRICHAPEPILKAKFENPPTSRRTKPQSDHLKDRQNYENECSPEENSQQEIESSSSSHLVPPRQVLKVNRRTIKNVTSTQERAEVILKSPFRPYHSVAQGTLISKDPTTQVGGEKLGNQFWEIYIEIAMIPSEKLIRSYGKFKTIGDAVLQTIAWPSTFVEYIHT</sequence>
<feature type="compositionally biased region" description="Polar residues" evidence="1">
    <location>
        <begin position="909"/>
        <end position="924"/>
    </location>
</feature>
<evidence type="ECO:0000259" key="4">
    <source>
        <dbReference type="Pfam" id="PF13963"/>
    </source>
</evidence>
<dbReference type="InterPro" id="IPR025452">
    <property type="entry name" value="DUF4218"/>
</dbReference>
<dbReference type="PANTHER" id="PTHR10775:SF182">
    <property type="entry name" value="TRANSPOSON, EN_SPM-LIKE, TRANSPOSASE-ASSOCIATED DOMAIN PROTEIN-RELATED"/>
    <property type="match status" value="1"/>
</dbReference>
<feature type="compositionally biased region" description="Polar residues" evidence="1">
    <location>
        <begin position="1018"/>
        <end position="1029"/>
    </location>
</feature>
<feature type="compositionally biased region" description="Low complexity" evidence="1">
    <location>
        <begin position="1315"/>
        <end position="1328"/>
    </location>
</feature>